<dbReference type="AlphaFoldDB" id="A0AA39A1H2"/>
<dbReference type="EMBL" id="JARBHA010000006">
    <property type="protein sequence ID" value="KAJ9698174.1"/>
    <property type="molecule type" value="Genomic_DNA"/>
</dbReference>
<gene>
    <name evidence="2" type="ORF">PVL29_007317</name>
</gene>
<organism evidence="2 3">
    <name type="scientific">Vitis rotundifolia</name>
    <name type="common">Muscadine grape</name>
    <dbReference type="NCBI Taxonomy" id="103349"/>
    <lineage>
        <taxon>Eukaryota</taxon>
        <taxon>Viridiplantae</taxon>
        <taxon>Streptophyta</taxon>
        <taxon>Embryophyta</taxon>
        <taxon>Tracheophyta</taxon>
        <taxon>Spermatophyta</taxon>
        <taxon>Magnoliopsida</taxon>
        <taxon>eudicotyledons</taxon>
        <taxon>Gunneridae</taxon>
        <taxon>Pentapetalae</taxon>
        <taxon>rosids</taxon>
        <taxon>Vitales</taxon>
        <taxon>Vitaceae</taxon>
        <taxon>Viteae</taxon>
        <taxon>Vitis</taxon>
    </lineage>
</organism>
<accession>A0AA39A1H2</accession>
<protein>
    <submittedName>
        <fullName evidence="2">Uncharacterized protein</fullName>
    </submittedName>
</protein>
<feature type="region of interest" description="Disordered" evidence="1">
    <location>
        <begin position="105"/>
        <end position="128"/>
    </location>
</feature>
<name>A0AA39A1H2_VITRO</name>
<sequence length="239" mass="26783">MDLHSTQFAGKVQSLKSRTTGKNVRAGKNNSKDPPIAREKRAFGTSRSTNIPAKTETEKPAIKPTTGTTQKQSKSSRATAEEKKLPEKNKARLKKNSVCFQEKVAESPAKQHDDGPRTPAAKPKVSTPYHTAENCSKCRFDRLETATYWLAQIKLSESVGKHFVSAAFFRLALECKAEPIRNIRNELKGYLGRHGHLLGSNEWKDVNESYGLIENESSNVEQLHQELKHQLEEGKKSEQ</sequence>
<dbReference type="PANTHER" id="PTHR34468">
    <property type="entry name" value="MICROTUBULE-ASSOCIATED FUTSCH-LIKE PROTEIN"/>
    <property type="match status" value="1"/>
</dbReference>
<keyword evidence="3" id="KW-1185">Reference proteome</keyword>
<evidence type="ECO:0000256" key="1">
    <source>
        <dbReference type="SAM" id="MobiDB-lite"/>
    </source>
</evidence>
<feature type="compositionally biased region" description="Polar residues" evidence="1">
    <location>
        <begin position="1"/>
        <end position="22"/>
    </location>
</feature>
<feature type="compositionally biased region" description="Basic and acidic residues" evidence="1">
    <location>
        <begin position="105"/>
        <end position="116"/>
    </location>
</feature>
<feature type="region of interest" description="Disordered" evidence="1">
    <location>
        <begin position="1"/>
        <end position="92"/>
    </location>
</feature>
<reference evidence="2 3" key="1">
    <citation type="journal article" date="2023" name="BMC Biotechnol.">
        <title>Vitis rotundifolia cv Carlos genome sequencing.</title>
        <authorList>
            <person name="Huff M."/>
            <person name="Hulse-Kemp A."/>
            <person name="Scheffler B."/>
            <person name="Youngblood R."/>
            <person name="Simpson S."/>
            <person name="Babiker E."/>
            <person name="Staton M."/>
        </authorList>
    </citation>
    <scope>NUCLEOTIDE SEQUENCE [LARGE SCALE GENOMIC DNA]</scope>
    <source>
        <tissue evidence="2">Leaf</tissue>
    </source>
</reference>
<evidence type="ECO:0000313" key="2">
    <source>
        <dbReference type="EMBL" id="KAJ9698174.1"/>
    </source>
</evidence>
<dbReference type="PANTHER" id="PTHR34468:SF3">
    <property type="entry name" value="OS03G0288900 PROTEIN"/>
    <property type="match status" value="1"/>
</dbReference>
<feature type="compositionally biased region" description="Basic and acidic residues" evidence="1">
    <location>
        <begin position="79"/>
        <end position="90"/>
    </location>
</feature>
<dbReference type="Proteomes" id="UP001168098">
    <property type="component" value="Unassembled WGS sequence"/>
</dbReference>
<evidence type="ECO:0000313" key="3">
    <source>
        <dbReference type="Proteomes" id="UP001168098"/>
    </source>
</evidence>
<comment type="caution">
    <text evidence="2">The sequence shown here is derived from an EMBL/GenBank/DDBJ whole genome shotgun (WGS) entry which is preliminary data.</text>
</comment>
<feature type="compositionally biased region" description="Low complexity" evidence="1">
    <location>
        <begin position="65"/>
        <end position="76"/>
    </location>
</feature>
<proteinExistence type="predicted"/>